<accession>A0ABS9SNW9</accession>
<keyword evidence="1" id="KW-0472">Membrane</keyword>
<reference evidence="2 3" key="1">
    <citation type="submission" date="2022-02" db="EMBL/GenBank/DDBJ databases">
        <authorList>
            <person name="Min J."/>
        </authorList>
    </citation>
    <scope>NUCLEOTIDE SEQUENCE [LARGE SCALE GENOMIC DNA]</scope>
    <source>
        <strain evidence="2 3">GR10-1</strain>
    </source>
</reference>
<dbReference type="RefSeq" id="WP_240832074.1">
    <property type="nucleotide sequence ID" value="NZ_JAKWBL010000004.1"/>
</dbReference>
<feature type="transmembrane region" description="Helical" evidence="1">
    <location>
        <begin position="6"/>
        <end position="24"/>
    </location>
</feature>
<evidence type="ECO:0000313" key="2">
    <source>
        <dbReference type="EMBL" id="MCH5600060.1"/>
    </source>
</evidence>
<keyword evidence="1" id="KW-1133">Transmembrane helix</keyword>
<name>A0ABS9SNW9_9BACT</name>
<dbReference type="EMBL" id="JAKWBL010000004">
    <property type="protein sequence ID" value="MCH5600060.1"/>
    <property type="molecule type" value="Genomic_DNA"/>
</dbReference>
<evidence type="ECO:0000313" key="3">
    <source>
        <dbReference type="Proteomes" id="UP001202248"/>
    </source>
</evidence>
<keyword evidence="3" id="KW-1185">Reference proteome</keyword>
<protein>
    <recommendedName>
        <fullName evidence="4">MFS transporter</fullName>
    </recommendedName>
</protein>
<feature type="transmembrane region" description="Helical" evidence="1">
    <location>
        <begin position="73"/>
        <end position="91"/>
    </location>
</feature>
<proteinExistence type="predicted"/>
<keyword evidence="1" id="KW-0812">Transmembrane</keyword>
<organism evidence="2 3">
    <name type="scientific">Niabella ginsengisoli</name>
    <dbReference type="NCBI Taxonomy" id="522298"/>
    <lineage>
        <taxon>Bacteria</taxon>
        <taxon>Pseudomonadati</taxon>
        <taxon>Bacteroidota</taxon>
        <taxon>Chitinophagia</taxon>
        <taxon>Chitinophagales</taxon>
        <taxon>Chitinophagaceae</taxon>
        <taxon>Niabella</taxon>
    </lineage>
</organism>
<gene>
    <name evidence="2" type="ORF">MKP09_20135</name>
</gene>
<dbReference type="Proteomes" id="UP001202248">
    <property type="component" value="Unassembled WGS sequence"/>
</dbReference>
<sequence>MSFFIGFASIFVIMFIGIKGSDVYNMQTLPWIVAFIANIVLFAKYIQGRSAVIHSYKDEENIVNKLADYNKQMALPMLLTPLSLLFLIGFFKRKAQLKQRLQPPDDSGKWTRLNRDKIRGISAYLDEGQQKEEKIKSVSYEIWQHDDNADIKLIKWNGNKFNKYEDCPKCKYHTLNKVYVKTLKAATYSSSGTGEKIQDCNNCDYKQSFGTVVLPKK</sequence>
<evidence type="ECO:0000256" key="1">
    <source>
        <dbReference type="SAM" id="Phobius"/>
    </source>
</evidence>
<evidence type="ECO:0008006" key="4">
    <source>
        <dbReference type="Google" id="ProtNLM"/>
    </source>
</evidence>
<feature type="transmembrane region" description="Helical" evidence="1">
    <location>
        <begin position="31"/>
        <end position="53"/>
    </location>
</feature>
<comment type="caution">
    <text evidence="2">The sequence shown here is derived from an EMBL/GenBank/DDBJ whole genome shotgun (WGS) entry which is preliminary data.</text>
</comment>